<gene>
    <name evidence="2" type="ordered locus">Cyan7425_5224</name>
</gene>
<dbReference type="eggNOG" id="ENOG5030IXY">
    <property type="taxonomic scope" value="Bacteria"/>
</dbReference>
<dbReference type="KEGG" id="cyn:Cyan7425_5224"/>
<organism evidence="2">
    <name type="scientific">Cyanothece sp. (strain PCC 7425 / ATCC 29141)</name>
    <dbReference type="NCBI Taxonomy" id="395961"/>
    <lineage>
        <taxon>Bacteria</taxon>
        <taxon>Bacillati</taxon>
        <taxon>Cyanobacteriota</taxon>
        <taxon>Cyanophyceae</taxon>
        <taxon>Gomontiellales</taxon>
        <taxon>Cyanothecaceae</taxon>
        <taxon>Cyanothece</taxon>
    </lineage>
</organism>
<evidence type="ECO:0000259" key="1">
    <source>
        <dbReference type="Pfam" id="PF14280"/>
    </source>
</evidence>
<accession>B8HQB9</accession>
<name>B8HQB9_CYAP4</name>
<proteinExistence type="predicted"/>
<dbReference type="HOGENOM" id="CLU_879780_0_0_3"/>
<reference evidence="2" key="1">
    <citation type="submission" date="2009-01" db="EMBL/GenBank/DDBJ databases">
        <title>Complete sequence of chromosome Cyanothece sp. PCC 7425.</title>
        <authorList>
            <consortium name="US DOE Joint Genome Institute"/>
            <person name="Lucas S."/>
            <person name="Copeland A."/>
            <person name="Lapidus A."/>
            <person name="Glavina del Rio T."/>
            <person name="Dalin E."/>
            <person name="Tice H."/>
            <person name="Bruce D."/>
            <person name="Goodwin L."/>
            <person name="Pitluck S."/>
            <person name="Sims D."/>
            <person name="Meineke L."/>
            <person name="Brettin T."/>
            <person name="Detter J.C."/>
            <person name="Han C."/>
            <person name="Larimer F."/>
            <person name="Land M."/>
            <person name="Hauser L."/>
            <person name="Kyrpides N."/>
            <person name="Ovchinnikova G."/>
            <person name="Liberton M."/>
            <person name="Stoeckel J."/>
            <person name="Banerjee A."/>
            <person name="Singh A."/>
            <person name="Page L."/>
            <person name="Sato H."/>
            <person name="Zhao L."/>
            <person name="Sherman L."/>
            <person name="Pakrasi H."/>
            <person name="Richardson P."/>
        </authorList>
    </citation>
    <scope>NUCLEOTIDE SEQUENCE</scope>
    <source>
        <strain evidence="2">PCC 7425</strain>
    </source>
</reference>
<feature type="domain" description="DUF4365" evidence="1">
    <location>
        <begin position="20"/>
        <end position="118"/>
    </location>
</feature>
<dbReference type="STRING" id="395961.Cyan7425_5224"/>
<protein>
    <recommendedName>
        <fullName evidence="1">DUF4365 domain-containing protein</fullName>
    </recommendedName>
</protein>
<dbReference type="AlphaFoldDB" id="B8HQB9"/>
<dbReference type="Pfam" id="PF14280">
    <property type="entry name" value="DUF4365"/>
    <property type="match status" value="1"/>
</dbReference>
<dbReference type="InterPro" id="IPR025375">
    <property type="entry name" value="DUF4365"/>
</dbReference>
<dbReference type="EMBL" id="CP001344">
    <property type="protein sequence ID" value="ACL47516.1"/>
    <property type="molecule type" value="Genomic_DNA"/>
</dbReference>
<sequence length="317" mass="35528">MMFQLPKRTKSQRIGESAADLLNSVFTKFCNVIPVPQSRDLGIDFICEIMQGEYPTGKLFNIQCKGTEESKKRGNKIFISIAVKTLNYWLLQPNPTFLIIVDRQNHNFYWSFPKDHLNLLSKGWESRKAVSIPVSMLSCFKQDINTLPDQLVSIVNSQASVAPQNGDYLQTLTLVNAINRAIDMGLNILNAPFHRPFQYIGMTIAQAAKVVGGTPNEVGNIIIDSENAHMVLEAEGNFVNFVNINLKKTAPCSLSCSFDSKPILGALSINPSELELVRQQIHFHTYYDHKRKLKVSVSCLYEGAPLSVGFSTKYYGM</sequence>
<evidence type="ECO:0000313" key="2">
    <source>
        <dbReference type="EMBL" id="ACL47516.1"/>
    </source>
</evidence>